<dbReference type="GO" id="GO:0051287">
    <property type="term" value="F:NAD binding"/>
    <property type="evidence" value="ECO:0007669"/>
    <property type="project" value="InterPro"/>
</dbReference>
<dbReference type="PANTHER" id="PTHR10996">
    <property type="entry name" value="2-HYDROXYACID DEHYDROGENASE-RELATED"/>
    <property type="match status" value="1"/>
</dbReference>
<keyword evidence="5" id="KW-1185">Reference proteome</keyword>
<dbReference type="SUPFAM" id="SSF51735">
    <property type="entry name" value="NAD(P)-binding Rossmann-fold domains"/>
    <property type="match status" value="1"/>
</dbReference>
<dbReference type="OrthoDB" id="4324715at2"/>
<dbReference type="InterPro" id="IPR036291">
    <property type="entry name" value="NAD(P)-bd_dom_sf"/>
</dbReference>
<gene>
    <name evidence="4" type="ORF">C6Y14_12015</name>
</gene>
<proteinExistence type="predicted"/>
<accession>A0A2P8Q9I7</accession>
<dbReference type="GO" id="GO:0030267">
    <property type="term" value="F:glyoxylate reductase (NADPH) activity"/>
    <property type="evidence" value="ECO:0007669"/>
    <property type="project" value="TreeGrafter"/>
</dbReference>
<dbReference type="AlphaFoldDB" id="A0A2P8Q9I7"/>
<dbReference type="Pfam" id="PF02826">
    <property type="entry name" value="2-Hacid_dh_C"/>
    <property type="match status" value="1"/>
</dbReference>
<dbReference type="InterPro" id="IPR050223">
    <property type="entry name" value="D-isomer_2-hydroxyacid_DH"/>
</dbReference>
<organism evidence="4 5">
    <name type="scientific">Streptomyces dioscori</name>
    <dbReference type="NCBI Taxonomy" id="2109333"/>
    <lineage>
        <taxon>Bacteria</taxon>
        <taxon>Bacillati</taxon>
        <taxon>Actinomycetota</taxon>
        <taxon>Actinomycetes</taxon>
        <taxon>Kitasatosporales</taxon>
        <taxon>Streptomycetaceae</taxon>
        <taxon>Streptomyces</taxon>
        <taxon>Streptomyces aurantiacus group</taxon>
    </lineage>
</organism>
<dbReference type="RefSeq" id="WP_107016592.1">
    <property type="nucleotide sequence ID" value="NZ_KZ679041.1"/>
</dbReference>
<comment type="caution">
    <text evidence="4">The sequence shown here is derived from an EMBL/GenBank/DDBJ whole genome shotgun (WGS) entry which is preliminary data.</text>
</comment>
<keyword evidence="1" id="KW-0560">Oxidoreductase</keyword>
<reference evidence="4 5" key="1">
    <citation type="submission" date="2018-03" db="EMBL/GenBank/DDBJ databases">
        <title>Streptomyces dioscori sp. nov., a novel endophytic actinobacterium isolated from bulbil of Dioscorea bulbifera L.</title>
        <authorList>
            <person name="Zhikuan W."/>
        </authorList>
    </citation>
    <scope>NUCLEOTIDE SEQUENCE [LARGE SCALE GENOMIC DNA]</scope>
    <source>
        <strain evidence="4 5">A217</strain>
    </source>
</reference>
<dbReference type="EMBL" id="PYBJ01000007">
    <property type="protein sequence ID" value="PSM42910.1"/>
    <property type="molecule type" value="Genomic_DNA"/>
</dbReference>
<name>A0A2P8Q9I7_9ACTN</name>
<evidence type="ECO:0000313" key="4">
    <source>
        <dbReference type="EMBL" id="PSM42910.1"/>
    </source>
</evidence>
<feature type="domain" description="D-isomer specific 2-hydroxyacid dehydrogenase NAD-binding" evidence="3">
    <location>
        <begin position="108"/>
        <end position="278"/>
    </location>
</feature>
<evidence type="ECO:0000313" key="5">
    <source>
        <dbReference type="Proteomes" id="UP000240429"/>
    </source>
</evidence>
<dbReference type="GO" id="GO:0016618">
    <property type="term" value="F:hydroxypyruvate reductase [NAD(P)H] activity"/>
    <property type="evidence" value="ECO:0007669"/>
    <property type="project" value="TreeGrafter"/>
</dbReference>
<keyword evidence="2" id="KW-0520">NAD</keyword>
<sequence length="323" mass="33707">MKDGTTVWLPYRPSRIPGLPDRFCYDHWDGAGPLPGDPGEVRFLVAPPADGTGYLLRSVLPHMCNLEVLQLLGSGHAHLASLLDALPAGAKLATGRAGRGGTTAQLAVALLLSLCRGLDRTAVHRSPGEVRGVLRFTLVGKRVLVVGYDAVGAAVAVRLGALRCEVVLVGRTARTTPAGRVHGVAELTELLPTADAVVLCAPLTDLTHGVLGAHALALLQDGTLLVDVSQGGLVDTRAAAAAVRAGRLRIALDATGPRALPPGHPLRGLPGALVAPHEGVLADTFPGTATDFLRHQLYRYQRGEELYDVVPETTGTARGDRVA</sequence>
<evidence type="ECO:0000259" key="3">
    <source>
        <dbReference type="Pfam" id="PF02826"/>
    </source>
</evidence>
<protein>
    <submittedName>
        <fullName evidence="4">Dehydrogenase</fullName>
    </submittedName>
</protein>
<dbReference type="InterPro" id="IPR006140">
    <property type="entry name" value="D-isomer_DH_NAD-bd"/>
</dbReference>
<dbReference type="GO" id="GO:0005829">
    <property type="term" value="C:cytosol"/>
    <property type="evidence" value="ECO:0007669"/>
    <property type="project" value="TreeGrafter"/>
</dbReference>
<dbReference type="PANTHER" id="PTHR10996:SF178">
    <property type="entry name" value="2-HYDROXYACID DEHYDROGENASE YGL185C-RELATED"/>
    <property type="match status" value="1"/>
</dbReference>
<dbReference type="Gene3D" id="3.40.50.720">
    <property type="entry name" value="NAD(P)-binding Rossmann-like Domain"/>
    <property type="match status" value="2"/>
</dbReference>
<dbReference type="Proteomes" id="UP000240429">
    <property type="component" value="Unassembled WGS sequence"/>
</dbReference>
<evidence type="ECO:0000256" key="1">
    <source>
        <dbReference type="ARBA" id="ARBA00023002"/>
    </source>
</evidence>
<evidence type="ECO:0000256" key="2">
    <source>
        <dbReference type="ARBA" id="ARBA00023027"/>
    </source>
</evidence>